<comment type="similarity">
    <text evidence="9">Belongs to the FtsQ/DivIB family. FtsQ subfamily.</text>
</comment>
<comment type="caution">
    <text evidence="11">The sequence shown here is derived from an EMBL/GenBank/DDBJ whole genome shotgun (WGS) entry which is preliminary data.</text>
</comment>
<dbReference type="RefSeq" id="WP_319843700.1">
    <property type="nucleotide sequence ID" value="NZ_JAXAFJ010000002.1"/>
</dbReference>
<evidence type="ECO:0000256" key="8">
    <source>
        <dbReference type="ARBA" id="ARBA00023306"/>
    </source>
</evidence>
<dbReference type="InterPro" id="IPR045335">
    <property type="entry name" value="FtsQ_C_sf"/>
</dbReference>
<proteinExistence type="inferred from homology"/>
<evidence type="ECO:0000256" key="5">
    <source>
        <dbReference type="ARBA" id="ARBA00022692"/>
    </source>
</evidence>
<evidence type="ECO:0000259" key="10">
    <source>
        <dbReference type="PROSITE" id="PS51779"/>
    </source>
</evidence>
<name>A0ABU4RPL9_9HYPH</name>
<keyword evidence="6 9" id="KW-1133">Transmembrane helix</keyword>
<evidence type="ECO:0000313" key="11">
    <source>
        <dbReference type="EMBL" id="MDX6805590.1"/>
    </source>
</evidence>
<accession>A0ABU4RPL9</accession>
<protein>
    <recommendedName>
        <fullName evidence="9">Cell division protein FtsQ</fullName>
    </recommendedName>
</protein>
<dbReference type="Gene3D" id="3.40.50.11690">
    <property type="entry name" value="Cell division protein FtsQ/DivIB"/>
    <property type="match status" value="1"/>
</dbReference>
<dbReference type="HAMAP" id="MF_00911">
    <property type="entry name" value="FtsQ_subfam"/>
    <property type="match status" value="1"/>
</dbReference>
<dbReference type="InterPro" id="IPR013685">
    <property type="entry name" value="POTRA_FtsQ_type"/>
</dbReference>
<dbReference type="PANTHER" id="PTHR35851">
    <property type="entry name" value="CELL DIVISION PROTEIN FTSQ"/>
    <property type="match status" value="1"/>
</dbReference>
<dbReference type="Pfam" id="PF08478">
    <property type="entry name" value="POTRA_1"/>
    <property type="match status" value="1"/>
</dbReference>
<sequence length="308" mass="33339">MDGGRRFPEQIDGPRRAAGTRLPFRIFRRRRRVTALHHDSIASQLTRPGIGWAGVVVLLATTGVYGATIGERWGEVGELAQSAPEAFARGSGFTIARIEVEGRKVVTNNEILAALGYEPGQSLMSLDVAAARETLLANPLIKQATIRKLYPDRLSVQIAEREPFALWQVGEKLSVIAADGTVIEAAGDSRFVNLPLVVGAGADTGAPRILKALEPHAELRDKVYAAVRVGSRRWNLRLKNGMDVKLPEEALDAALAQVAELDRSQKITDRDITELDLRRDGLVTVRLSDDAAAALAAASKDKNKRAGT</sequence>
<keyword evidence="4 9" id="KW-0132">Cell division</keyword>
<dbReference type="PANTHER" id="PTHR35851:SF1">
    <property type="entry name" value="CELL DIVISION PROTEIN FTSQ"/>
    <property type="match status" value="1"/>
</dbReference>
<dbReference type="PROSITE" id="PS51779">
    <property type="entry name" value="POTRA"/>
    <property type="match status" value="1"/>
</dbReference>
<keyword evidence="7 9" id="KW-0472">Membrane</keyword>
<comment type="subcellular location">
    <subcellularLocation>
        <location evidence="9">Cell inner membrane</location>
        <topology evidence="9">Single-pass type II membrane protein</topology>
    </subcellularLocation>
    <subcellularLocation>
        <location evidence="1">Membrane</location>
    </subcellularLocation>
    <text evidence="9">Localizes to the division septum.</text>
</comment>
<dbReference type="Pfam" id="PF03799">
    <property type="entry name" value="FtsQ_DivIB_C"/>
    <property type="match status" value="1"/>
</dbReference>
<dbReference type="InterPro" id="IPR026579">
    <property type="entry name" value="FtsQ"/>
</dbReference>
<reference evidence="11 12" key="1">
    <citation type="submission" date="2023-11" db="EMBL/GenBank/DDBJ databases">
        <authorList>
            <person name="Bao R."/>
        </authorList>
    </citation>
    <scope>NUCLEOTIDE SEQUENCE [LARGE SCALE GENOMIC DNA]</scope>
    <source>
        <strain evidence="11 12">PJ23</strain>
    </source>
</reference>
<comment type="function">
    <text evidence="9">Essential cell division protein.</text>
</comment>
<evidence type="ECO:0000256" key="3">
    <source>
        <dbReference type="ARBA" id="ARBA00022519"/>
    </source>
</evidence>
<keyword evidence="8 9" id="KW-0131">Cell cycle</keyword>
<evidence type="ECO:0000256" key="7">
    <source>
        <dbReference type="ARBA" id="ARBA00023136"/>
    </source>
</evidence>
<dbReference type="Proteomes" id="UP001274321">
    <property type="component" value="Unassembled WGS sequence"/>
</dbReference>
<dbReference type="Gene3D" id="3.10.20.310">
    <property type="entry name" value="membrane protein fhac"/>
    <property type="match status" value="1"/>
</dbReference>
<dbReference type="EMBL" id="JAXAFJ010000002">
    <property type="protein sequence ID" value="MDX6805590.1"/>
    <property type="molecule type" value="Genomic_DNA"/>
</dbReference>
<keyword evidence="5 9" id="KW-0812">Transmembrane</keyword>
<dbReference type="InterPro" id="IPR034746">
    <property type="entry name" value="POTRA"/>
</dbReference>
<keyword evidence="2 9" id="KW-1003">Cell membrane</keyword>
<evidence type="ECO:0000256" key="2">
    <source>
        <dbReference type="ARBA" id="ARBA00022475"/>
    </source>
</evidence>
<evidence type="ECO:0000256" key="9">
    <source>
        <dbReference type="HAMAP-Rule" id="MF_00911"/>
    </source>
</evidence>
<evidence type="ECO:0000313" key="12">
    <source>
        <dbReference type="Proteomes" id="UP001274321"/>
    </source>
</evidence>
<organism evidence="11 12">
    <name type="scientific">Terrihabitans rhizophilus</name>
    <dbReference type="NCBI Taxonomy" id="3092662"/>
    <lineage>
        <taxon>Bacteria</taxon>
        <taxon>Pseudomonadati</taxon>
        <taxon>Pseudomonadota</taxon>
        <taxon>Alphaproteobacteria</taxon>
        <taxon>Hyphomicrobiales</taxon>
        <taxon>Terrihabitans</taxon>
    </lineage>
</organism>
<feature type="domain" description="POTRA" evidence="10">
    <location>
        <begin position="93"/>
        <end position="161"/>
    </location>
</feature>
<keyword evidence="12" id="KW-1185">Reference proteome</keyword>
<keyword evidence="3 9" id="KW-0997">Cell inner membrane</keyword>
<evidence type="ECO:0000256" key="4">
    <source>
        <dbReference type="ARBA" id="ARBA00022618"/>
    </source>
</evidence>
<dbReference type="InterPro" id="IPR005548">
    <property type="entry name" value="Cell_div_FtsQ/DivIB_C"/>
</dbReference>
<evidence type="ECO:0000256" key="1">
    <source>
        <dbReference type="ARBA" id="ARBA00004370"/>
    </source>
</evidence>
<gene>
    <name evidence="9" type="primary">ftsQ</name>
    <name evidence="11" type="ORF">SCD90_05905</name>
</gene>
<evidence type="ECO:0000256" key="6">
    <source>
        <dbReference type="ARBA" id="ARBA00022989"/>
    </source>
</evidence>